<dbReference type="AlphaFoldDB" id="A0A202E4N3"/>
<organism evidence="1 2">
    <name type="scientific">Natronolimnobius baerhuensis</name>
    <dbReference type="NCBI Taxonomy" id="253108"/>
    <lineage>
        <taxon>Archaea</taxon>
        <taxon>Methanobacteriati</taxon>
        <taxon>Methanobacteriota</taxon>
        <taxon>Stenosarchaea group</taxon>
        <taxon>Halobacteria</taxon>
        <taxon>Halobacteriales</taxon>
        <taxon>Natrialbaceae</taxon>
        <taxon>Natronolimnobius</taxon>
    </lineage>
</organism>
<accession>A0A202E4N3</accession>
<dbReference type="InterPro" id="IPR014845">
    <property type="entry name" value="GYD/TTHA1554"/>
</dbReference>
<reference evidence="1 2" key="1">
    <citation type="submission" date="2017-02" db="EMBL/GenBank/DDBJ databases">
        <title>Natronthermophilus aegyptiacus gen. nov.,sp. nov., an aerobic, extremely halophilic alkalithermophilic archaeon isolated from the athalassohaline Wadi An Natrun, Egypt.</title>
        <authorList>
            <person name="Zhao B."/>
        </authorList>
    </citation>
    <scope>NUCLEOTIDE SEQUENCE [LARGE SCALE GENOMIC DNA]</scope>
    <source>
        <strain evidence="1 2">CGMCC 1.3597</strain>
    </source>
</reference>
<dbReference type="EMBL" id="MWPH01000004">
    <property type="protein sequence ID" value="OVE83222.1"/>
    <property type="molecule type" value="Genomic_DNA"/>
</dbReference>
<keyword evidence="2" id="KW-1185">Reference proteome</keyword>
<evidence type="ECO:0000313" key="1">
    <source>
        <dbReference type="EMBL" id="OVE83222.1"/>
    </source>
</evidence>
<proteinExistence type="predicted"/>
<gene>
    <name evidence="1" type="ORF">B2G88_17620</name>
</gene>
<evidence type="ECO:0000313" key="2">
    <source>
        <dbReference type="Proteomes" id="UP000196084"/>
    </source>
</evidence>
<dbReference type="OrthoDB" id="35699at2157"/>
<dbReference type="RefSeq" id="WP_054862726.1">
    <property type="nucleotide sequence ID" value="NZ_MWPH01000004.1"/>
</dbReference>
<name>A0A202E4N3_9EURY</name>
<sequence>MSTYITLWEFTEQGAATIRDSPDRIDDITEHFEEMGGELREFYMLLGQYDTITISEFPDDETAAQAVLSVTEQGNVTAETSTAFSREETRAIIDGLE</sequence>
<comment type="caution">
    <text evidence="1">The sequence shown here is derived from an EMBL/GenBank/DDBJ whole genome shotgun (WGS) entry which is preliminary data.</text>
</comment>
<dbReference type="Proteomes" id="UP000196084">
    <property type="component" value="Unassembled WGS sequence"/>
</dbReference>
<dbReference type="Pfam" id="PF08734">
    <property type="entry name" value="GYD"/>
    <property type="match status" value="1"/>
</dbReference>
<protein>
    <submittedName>
        <fullName evidence="1">GYD family protein</fullName>
    </submittedName>
</protein>